<dbReference type="EC" id="5.3.1.16" evidence="9 11"/>
<evidence type="ECO:0000256" key="1">
    <source>
        <dbReference type="ARBA" id="ARBA00000901"/>
    </source>
</evidence>
<feature type="active site" description="Proton acceptor" evidence="9">
    <location>
        <position position="8"/>
    </location>
</feature>
<evidence type="ECO:0000256" key="9">
    <source>
        <dbReference type="HAMAP-Rule" id="MF_01014"/>
    </source>
</evidence>
<dbReference type="InterPro" id="IPR013785">
    <property type="entry name" value="Aldolase_TIM"/>
</dbReference>
<keyword evidence="13" id="KW-1185">Reference proteome</keyword>
<gene>
    <name evidence="9 12" type="primary">hisA</name>
    <name evidence="12" type="ORF">IC612_06000</name>
</gene>
<dbReference type="AlphaFoldDB" id="A0A930YW09"/>
<keyword evidence="8 9" id="KW-0413">Isomerase</keyword>
<name>A0A930YW09_9FLAO</name>
<dbReference type="PANTHER" id="PTHR43090:SF2">
    <property type="entry name" value="1-(5-PHOSPHORIBOSYL)-5-[(5-PHOSPHORIBOSYLAMINO)METHYLIDENEAMINO] IMIDAZOLE-4-CARBOXAMIDE ISOMERASE"/>
    <property type="match status" value="1"/>
</dbReference>
<evidence type="ECO:0000313" key="12">
    <source>
        <dbReference type="EMBL" id="MBF5027348.1"/>
    </source>
</evidence>
<organism evidence="12 13">
    <name type="scientific">Planobacterium oryzisoli</name>
    <dbReference type="NCBI Taxonomy" id="2771435"/>
    <lineage>
        <taxon>Bacteria</taxon>
        <taxon>Pseudomonadati</taxon>
        <taxon>Bacteroidota</taxon>
        <taxon>Flavobacteriia</taxon>
        <taxon>Flavobacteriales</taxon>
        <taxon>Weeksellaceae</taxon>
        <taxon>Chryseobacterium group</taxon>
        <taxon>Chryseobacterium</taxon>
    </lineage>
</organism>
<evidence type="ECO:0000256" key="3">
    <source>
        <dbReference type="ARBA" id="ARBA00005133"/>
    </source>
</evidence>
<dbReference type="NCBIfam" id="TIGR00007">
    <property type="entry name" value="1-(5-phosphoribosyl)-5-[(5-phosphoribosylamino)methylideneamino]imidazole-4-carboxamide isomerase"/>
    <property type="match status" value="1"/>
</dbReference>
<dbReference type="GO" id="GO:0000162">
    <property type="term" value="P:L-tryptophan biosynthetic process"/>
    <property type="evidence" value="ECO:0007669"/>
    <property type="project" value="TreeGrafter"/>
</dbReference>
<evidence type="ECO:0000256" key="7">
    <source>
        <dbReference type="ARBA" id="ARBA00023102"/>
    </source>
</evidence>
<dbReference type="FunFam" id="3.20.20.70:FF:000009">
    <property type="entry name" value="1-(5-phosphoribosyl)-5-[(5-phosphoribosylamino)methylideneamino] imidazole-4-carboxamide isomerase"/>
    <property type="match status" value="1"/>
</dbReference>
<dbReference type="Gene3D" id="3.20.20.70">
    <property type="entry name" value="Aldolase class I"/>
    <property type="match status" value="1"/>
</dbReference>
<comment type="caution">
    <text evidence="12">The sequence shown here is derived from an EMBL/GenBank/DDBJ whole genome shotgun (WGS) entry which is preliminary data.</text>
</comment>
<sequence>MKIIPAIDILSGRCVRLSQGDYSKQKIYSDNPLDVALSFQDQGFNYLHLVDLDGARSQGIVNYSILEQLSTKTDLVIDFGGGIKSRRDLEVAFNAGASKVTVGSLAVKDPQLFSQWIEEFGPERLILGADCKDGLIRTSGWLEESTLEVVDFISGFASGGLLEVVCTDISKDGMLQGPSFALYEEILSRLTIPLIASGGISSLMDLDRLKALGLSGAILGKAIYEGKIPLNELSAWNQKNSTNA</sequence>
<comment type="catalytic activity">
    <reaction evidence="1 9 11">
        <text>1-(5-phospho-beta-D-ribosyl)-5-[(5-phospho-beta-D-ribosylamino)methylideneamino]imidazole-4-carboxamide = 5-[(5-phospho-1-deoxy-D-ribulos-1-ylimino)methylamino]-1-(5-phospho-beta-D-ribosyl)imidazole-4-carboxamide</text>
        <dbReference type="Rhea" id="RHEA:15469"/>
        <dbReference type="ChEBI" id="CHEBI:58435"/>
        <dbReference type="ChEBI" id="CHEBI:58525"/>
        <dbReference type="EC" id="5.3.1.16"/>
    </reaction>
</comment>
<evidence type="ECO:0000256" key="4">
    <source>
        <dbReference type="ARBA" id="ARBA00009667"/>
    </source>
</evidence>
<reference evidence="12" key="1">
    <citation type="submission" date="2020-11" db="EMBL/GenBank/DDBJ databases">
        <title>Genome seq and assembly of Planobacterium sp.</title>
        <authorList>
            <person name="Chhetri G."/>
        </authorList>
    </citation>
    <scope>NUCLEOTIDE SEQUENCE</scope>
    <source>
        <strain evidence="12">GCR5</strain>
    </source>
</reference>
<proteinExistence type="inferred from homology"/>
<comment type="pathway">
    <text evidence="3 9 11">Amino-acid biosynthesis; L-histidine biosynthesis; L-histidine from 5-phospho-alpha-D-ribose 1-diphosphate: step 4/9.</text>
</comment>
<evidence type="ECO:0000256" key="8">
    <source>
        <dbReference type="ARBA" id="ARBA00023235"/>
    </source>
</evidence>
<comment type="subcellular location">
    <subcellularLocation>
        <location evidence="2 9 11">Cytoplasm</location>
    </subcellularLocation>
</comment>
<evidence type="ECO:0000256" key="2">
    <source>
        <dbReference type="ARBA" id="ARBA00004496"/>
    </source>
</evidence>
<evidence type="ECO:0000256" key="10">
    <source>
        <dbReference type="RuleBase" id="RU003657"/>
    </source>
</evidence>
<dbReference type="GO" id="GO:0000105">
    <property type="term" value="P:L-histidine biosynthetic process"/>
    <property type="evidence" value="ECO:0007669"/>
    <property type="project" value="UniProtKB-UniRule"/>
</dbReference>
<keyword evidence="7 9" id="KW-0368">Histidine biosynthesis</keyword>
<dbReference type="GO" id="GO:0005737">
    <property type="term" value="C:cytoplasm"/>
    <property type="evidence" value="ECO:0007669"/>
    <property type="project" value="UniProtKB-SubCell"/>
</dbReference>
<dbReference type="RefSeq" id="WP_194739279.1">
    <property type="nucleotide sequence ID" value="NZ_JADKYY010000006.1"/>
</dbReference>
<feature type="active site" description="Proton donor" evidence="9">
    <location>
        <position position="130"/>
    </location>
</feature>
<dbReference type="PANTHER" id="PTHR43090">
    <property type="entry name" value="1-(5-PHOSPHORIBOSYL)-5-[(5-PHOSPHORIBOSYLAMINO)METHYLIDENEAMINO] IMIDAZOLE-4-CARBOXAMIDE ISOMERASE"/>
    <property type="match status" value="1"/>
</dbReference>
<evidence type="ECO:0000313" key="13">
    <source>
        <dbReference type="Proteomes" id="UP000694480"/>
    </source>
</evidence>
<dbReference type="InterPro" id="IPR006062">
    <property type="entry name" value="His_biosynth"/>
</dbReference>
<dbReference type="SUPFAM" id="SSF51366">
    <property type="entry name" value="Ribulose-phoshate binding barrel"/>
    <property type="match status" value="1"/>
</dbReference>
<keyword evidence="5 9" id="KW-0963">Cytoplasm</keyword>
<comment type="similarity">
    <text evidence="4 9 10">Belongs to the HisA/HisF family.</text>
</comment>
<evidence type="ECO:0000256" key="5">
    <source>
        <dbReference type="ARBA" id="ARBA00022490"/>
    </source>
</evidence>
<dbReference type="Proteomes" id="UP000694480">
    <property type="component" value="Unassembled WGS sequence"/>
</dbReference>
<dbReference type="CDD" id="cd04732">
    <property type="entry name" value="HisA"/>
    <property type="match status" value="1"/>
</dbReference>
<accession>A0A930YW09</accession>
<dbReference type="Pfam" id="PF00977">
    <property type="entry name" value="His_biosynth"/>
    <property type="match status" value="1"/>
</dbReference>
<dbReference type="HAMAP" id="MF_01014">
    <property type="entry name" value="HisA"/>
    <property type="match status" value="1"/>
</dbReference>
<dbReference type="InterPro" id="IPR044524">
    <property type="entry name" value="Isoase_HisA-like"/>
</dbReference>
<evidence type="ECO:0000256" key="11">
    <source>
        <dbReference type="RuleBase" id="RU003658"/>
    </source>
</evidence>
<protein>
    <recommendedName>
        <fullName evidence="9 11">1-(5-phosphoribosyl)-5-[(5-phosphoribosylamino)methylideneamino] imidazole-4-carboxamide isomerase</fullName>
        <ecNumber evidence="9 11">5.3.1.16</ecNumber>
    </recommendedName>
    <alternativeName>
        <fullName evidence="9">Phosphoribosylformimino-5-aminoimidazole carboxamide ribotide isomerase</fullName>
    </alternativeName>
</protein>
<dbReference type="InterPro" id="IPR023016">
    <property type="entry name" value="HisA/PriA"/>
</dbReference>
<evidence type="ECO:0000256" key="6">
    <source>
        <dbReference type="ARBA" id="ARBA00022605"/>
    </source>
</evidence>
<keyword evidence="6 9" id="KW-0028">Amino-acid biosynthesis</keyword>
<dbReference type="InterPro" id="IPR006063">
    <property type="entry name" value="HisA_bact_arch"/>
</dbReference>
<dbReference type="InterPro" id="IPR011060">
    <property type="entry name" value="RibuloseP-bd_barrel"/>
</dbReference>
<dbReference type="GO" id="GO:0003949">
    <property type="term" value="F:1-(5-phosphoribosyl)-5-[(5-phosphoribosylamino)methylideneamino]imidazole-4-carboxamide isomerase activity"/>
    <property type="evidence" value="ECO:0007669"/>
    <property type="project" value="UniProtKB-UniRule"/>
</dbReference>
<dbReference type="EMBL" id="JADKYY010000006">
    <property type="protein sequence ID" value="MBF5027348.1"/>
    <property type="molecule type" value="Genomic_DNA"/>
</dbReference>